<gene>
    <name evidence="1" type="ORF">B0H64DRAFT_129623</name>
</gene>
<reference evidence="1" key="1">
    <citation type="journal article" date="2023" name="Mol. Phylogenet. Evol.">
        <title>Genome-scale phylogeny and comparative genomics of the fungal order Sordariales.</title>
        <authorList>
            <person name="Hensen N."/>
            <person name="Bonometti L."/>
            <person name="Westerberg I."/>
            <person name="Brannstrom I.O."/>
            <person name="Guillou S."/>
            <person name="Cros-Aarteil S."/>
            <person name="Calhoun S."/>
            <person name="Haridas S."/>
            <person name="Kuo A."/>
            <person name="Mondo S."/>
            <person name="Pangilinan J."/>
            <person name="Riley R."/>
            <person name="LaButti K."/>
            <person name="Andreopoulos B."/>
            <person name="Lipzen A."/>
            <person name="Chen C."/>
            <person name="Yan M."/>
            <person name="Daum C."/>
            <person name="Ng V."/>
            <person name="Clum A."/>
            <person name="Steindorff A."/>
            <person name="Ohm R.A."/>
            <person name="Martin F."/>
            <person name="Silar P."/>
            <person name="Natvig D.O."/>
            <person name="Lalanne C."/>
            <person name="Gautier V."/>
            <person name="Ament-Velasquez S.L."/>
            <person name="Kruys A."/>
            <person name="Hutchinson M.I."/>
            <person name="Powell A.J."/>
            <person name="Barry K."/>
            <person name="Miller A.N."/>
            <person name="Grigoriev I.V."/>
            <person name="Debuchy R."/>
            <person name="Gladieux P."/>
            <person name="Hiltunen Thoren M."/>
            <person name="Johannesson H."/>
        </authorList>
    </citation>
    <scope>NUCLEOTIDE SEQUENCE</scope>
    <source>
        <strain evidence="1">CBS 168.71</strain>
    </source>
</reference>
<proteinExistence type="predicted"/>
<evidence type="ECO:0000313" key="2">
    <source>
        <dbReference type="Proteomes" id="UP001278766"/>
    </source>
</evidence>
<dbReference type="Proteomes" id="UP001278766">
    <property type="component" value="Unassembled WGS sequence"/>
</dbReference>
<dbReference type="RefSeq" id="XP_062661186.1">
    <property type="nucleotide sequence ID" value="XM_062798097.1"/>
</dbReference>
<comment type="caution">
    <text evidence="1">The sequence shown here is derived from an EMBL/GenBank/DDBJ whole genome shotgun (WGS) entry which is preliminary data.</text>
</comment>
<sequence length="227" mass="24663">MSRAASGTGRPAWDLTFFRGSGCCRGHTLGTEARPALVHEWGAGGDVACSPHRQSDMVLGDWCWGQPRLAVVFHQARATRPQHSATAPASSTSKGLRSQGCWSKIRQRPSIGTMHRKLPGSHHTEAGIDAVRDLHCHRIPAGSNRQLGFSNTLAMAPCKSSSVSKAEFFDRRLLLLLQSVCDLHRIPAFDNTFRTGGSGRDKKDRAHLDSCTTGVLAEAHGDRSYPL</sequence>
<reference evidence="1" key="2">
    <citation type="submission" date="2023-06" db="EMBL/GenBank/DDBJ databases">
        <authorList>
            <consortium name="Lawrence Berkeley National Laboratory"/>
            <person name="Haridas S."/>
            <person name="Hensen N."/>
            <person name="Bonometti L."/>
            <person name="Westerberg I."/>
            <person name="Brannstrom I.O."/>
            <person name="Guillou S."/>
            <person name="Cros-Aarteil S."/>
            <person name="Calhoun S."/>
            <person name="Kuo A."/>
            <person name="Mondo S."/>
            <person name="Pangilinan J."/>
            <person name="Riley R."/>
            <person name="Labutti K."/>
            <person name="Andreopoulos B."/>
            <person name="Lipzen A."/>
            <person name="Chen C."/>
            <person name="Yanf M."/>
            <person name="Daum C."/>
            <person name="Ng V."/>
            <person name="Clum A."/>
            <person name="Steindorff A."/>
            <person name="Ohm R."/>
            <person name="Martin F."/>
            <person name="Silar P."/>
            <person name="Natvig D."/>
            <person name="Lalanne C."/>
            <person name="Gautier V."/>
            <person name="Ament-Velasquez S.L."/>
            <person name="Kruys A."/>
            <person name="Hutchinson M.I."/>
            <person name="Powell A.J."/>
            <person name="Barry K."/>
            <person name="Miller A.N."/>
            <person name="Grigoriev I.V."/>
            <person name="Debuchy R."/>
            <person name="Gladieux P."/>
            <person name="Thoren M.H."/>
            <person name="Johannesson H."/>
        </authorList>
    </citation>
    <scope>NUCLEOTIDE SEQUENCE</scope>
    <source>
        <strain evidence="1">CBS 168.71</strain>
    </source>
</reference>
<dbReference type="AlphaFoldDB" id="A0AAE0HK36"/>
<evidence type="ECO:0000313" key="1">
    <source>
        <dbReference type="EMBL" id="KAK3297672.1"/>
    </source>
</evidence>
<name>A0AAE0HK36_9PEZI</name>
<keyword evidence="2" id="KW-1185">Reference proteome</keyword>
<dbReference type="GeneID" id="87835045"/>
<accession>A0AAE0HK36</accession>
<protein>
    <submittedName>
        <fullName evidence="1">Uncharacterized protein</fullName>
    </submittedName>
</protein>
<dbReference type="EMBL" id="JAUEPN010000003">
    <property type="protein sequence ID" value="KAK3297672.1"/>
    <property type="molecule type" value="Genomic_DNA"/>
</dbReference>
<organism evidence="1 2">
    <name type="scientific">Chaetomium fimeti</name>
    <dbReference type="NCBI Taxonomy" id="1854472"/>
    <lineage>
        <taxon>Eukaryota</taxon>
        <taxon>Fungi</taxon>
        <taxon>Dikarya</taxon>
        <taxon>Ascomycota</taxon>
        <taxon>Pezizomycotina</taxon>
        <taxon>Sordariomycetes</taxon>
        <taxon>Sordariomycetidae</taxon>
        <taxon>Sordariales</taxon>
        <taxon>Chaetomiaceae</taxon>
        <taxon>Chaetomium</taxon>
    </lineage>
</organism>